<evidence type="ECO:0000313" key="1">
    <source>
        <dbReference type="EMBL" id="MFC7322632.1"/>
    </source>
</evidence>
<dbReference type="EMBL" id="JBHTBY010000017">
    <property type="protein sequence ID" value="MFC7322632.1"/>
    <property type="molecule type" value="Genomic_DNA"/>
</dbReference>
<name>A0ABW2K9Z9_9BACI</name>
<accession>A0ABW2K9Z9</accession>
<gene>
    <name evidence="1" type="ORF">ACFQMN_17345</name>
</gene>
<keyword evidence="2" id="KW-1185">Reference proteome</keyword>
<organism evidence="1 2">
    <name type="scientific">Halobacillus campisalis</name>
    <dbReference type="NCBI Taxonomy" id="435909"/>
    <lineage>
        <taxon>Bacteria</taxon>
        <taxon>Bacillati</taxon>
        <taxon>Bacillota</taxon>
        <taxon>Bacilli</taxon>
        <taxon>Bacillales</taxon>
        <taxon>Bacillaceae</taxon>
        <taxon>Halobacillus</taxon>
    </lineage>
</organism>
<comment type="caution">
    <text evidence="1">The sequence shown here is derived from an EMBL/GenBank/DDBJ whole genome shotgun (WGS) entry which is preliminary data.</text>
</comment>
<evidence type="ECO:0000313" key="2">
    <source>
        <dbReference type="Proteomes" id="UP001596494"/>
    </source>
</evidence>
<protein>
    <submittedName>
        <fullName evidence="1">Uncharacterized protein</fullName>
    </submittedName>
</protein>
<proteinExistence type="predicted"/>
<dbReference type="Proteomes" id="UP001596494">
    <property type="component" value="Unassembled WGS sequence"/>
</dbReference>
<sequence>MTKKLVAMIHSLQAYYATKQNYRVIIGEQLAVEKSLSSFAQGIFLSKGYPHSHRKWIISKAKKLGHEIVEMDEEGLIFHNSIDYLKTRMKEDVLKMVSQEFCWGDYQRVLIRGAYPRINSKCTSTESLRFDLLKPKFRILYEDETKRFRKNMENLYL</sequence>
<reference evidence="2" key="1">
    <citation type="journal article" date="2019" name="Int. J. Syst. Evol. Microbiol.">
        <title>The Global Catalogue of Microorganisms (GCM) 10K type strain sequencing project: providing services to taxonomists for standard genome sequencing and annotation.</title>
        <authorList>
            <consortium name="The Broad Institute Genomics Platform"/>
            <consortium name="The Broad Institute Genome Sequencing Center for Infectious Disease"/>
            <person name="Wu L."/>
            <person name="Ma J."/>
        </authorList>
    </citation>
    <scope>NUCLEOTIDE SEQUENCE [LARGE SCALE GENOMIC DNA]</scope>
    <source>
        <strain evidence="2">CCUG 73951</strain>
    </source>
</reference>
<dbReference type="RefSeq" id="WP_289215005.1">
    <property type="nucleotide sequence ID" value="NZ_JAPVRC010000002.1"/>
</dbReference>